<name>A0ACC3ARX9_9EURO</name>
<protein>
    <submittedName>
        <fullName evidence="1">Uncharacterized protein</fullName>
    </submittedName>
</protein>
<sequence length="912" mass="101616">MFLCAFMIERASTEFYLEPTKPSKIYWLQPGKQDVGHQPFGAFLGVTEGPESQAIQKLTYIKSIRDRGHNSKGPLLVIAIAITMIGFVVQFVGLRGLHASVILAQMGSTLLMAIVRTCLRTKRIGPDENRLDSTERQLSSYKHQELDSFAFHLEDVESFSLISTAASGPLPSQSSSSSSASSIGSSIQQVGTGTRLVQTRARLAELTSNTDEHPDRAWEDLPIRLAAENLAQTIESTMDLISTWKISSSDTFSFDLSLVCQSRKKFVAPKVETYPITLEKSDDTFQWRVKDHELEAIIGLRAWSLLKANSNWNQKGLDRLVGLSESEARAEETDLYFQKWIYRHTQARMVSSKTISFPEQMFGFSPDESSNDKEILVVKTDNDLETMVAQDIYIQFLSSALEDLQELGGDINLLPGSQSGYLAYSSRLDELVSCFETGGMGSREDALLCVVPVLKHQGLLPQLTGYSGIIRERIDQLIANENWTEAFATLRWICERCEGAEFEYSLFELGDLCRRAMIHTEASVQSEGFKHAFLVIQGDPRTNLLKNSKFSRRDDWMSNRPEGWRAFSSQLGWVVWHIAQSHCDKQSIQGDLESLGINELSVLSGKVNNSADQGVRGQQITLLWLTDGDERLFHREVPKMYNGELPGSDEMLTLDWACQNNYYALMNWLLARWIQFEKRYPGFICHVLLWAAEKRYRVAITSLRHHGVNLDMQAYQDGATALIDRVVITDLPAVCELLETGADVNGKAVRGATPLMAASHTGDIDTVRLLLRRGATVNAQDVDGITPLVWSAVQNRMDIAQTLLEHGAQVNLGTLGGFTPLISAAADNHVEMVKFLLSRGAHVDAQTQDGCTALMLATRNRGTETIRVLLDHGANVRGRNSDGPTALDWARDVYYLEGVQLLEAAMARESGV</sequence>
<dbReference type="EMBL" id="JAOPJF010000093">
    <property type="protein sequence ID" value="KAK1139995.1"/>
    <property type="molecule type" value="Genomic_DNA"/>
</dbReference>
<proteinExistence type="predicted"/>
<keyword evidence="2" id="KW-1185">Reference proteome</keyword>
<evidence type="ECO:0000313" key="2">
    <source>
        <dbReference type="Proteomes" id="UP001177260"/>
    </source>
</evidence>
<accession>A0ACC3ARX9</accession>
<comment type="caution">
    <text evidence="1">The sequence shown here is derived from an EMBL/GenBank/DDBJ whole genome shotgun (WGS) entry which is preliminary data.</text>
</comment>
<evidence type="ECO:0000313" key="1">
    <source>
        <dbReference type="EMBL" id="KAK1139995.1"/>
    </source>
</evidence>
<organism evidence="1 2">
    <name type="scientific">Aspergillus melleus</name>
    <dbReference type="NCBI Taxonomy" id="138277"/>
    <lineage>
        <taxon>Eukaryota</taxon>
        <taxon>Fungi</taxon>
        <taxon>Dikarya</taxon>
        <taxon>Ascomycota</taxon>
        <taxon>Pezizomycotina</taxon>
        <taxon>Eurotiomycetes</taxon>
        <taxon>Eurotiomycetidae</taxon>
        <taxon>Eurotiales</taxon>
        <taxon>Aspergillaceae</taxon>
        <taxon>Aspergillus</taxon>
        <taxon>Aspergillus subgen. Circumdati</taxon>
    </lineage>
</organism>
<reference evidence="1 2" key="1">
    <citation type="journal article" date="2023" name="ACS Omega">
        <title>Identification of the Neoaspergillic Acid Biosynthesis Gene Cluster by Establishing an In Vitro CRISPR-Ribonucleoprotein Genetic System in Aspergillus melleus.</title>
        <authorList>
            <person name="Yuan B."/>
            <person name="Grau M.F."/>
            <person name="Murata R.M."/>
            <person name="Torok T."/>
            <person name="Venkateswaran K."/>
            <person name="Stajich J.E."/>
            <person name="Wang C.C.C."/>
        </authorList>
    </citation>
    <scope>NUCLEOTIDE SEQUENCE [LARGE SCALE GENOMIC DNA]</scope>
    <source>
        <strain evidence="1 2">IMV 1140</strain>
    </source>
</reference>
<gene>
    <name evidence="1" type="ORF">N8T08_010991</name>
</gene>
<dbReference type="Proteomes" id="UP001177260">
    <property type="component" value="Unassembled WGS sequence"/>
</dbReference>